<evidence type="ECO:0000313" key="2">
    <source>
        <dbReference type="Proteomes" id="UP000325517"/>
    </source>
</evidence>
<organism evidence="1 2">
    <name type="scientific">Psychrobacillus glaciei</name>
    <dbReference type="NCBI Taxonomy" id="2283160"/>
    <lineage>
        <taxon>Bacteria</taxon>
        <taxon>Bacillati</taxon>
        <taxon>Bacillota</taxon>
        <taxon>Bacilli</taxon>
        <taxon>Bacillales</taxon>
        <taxon>Bacillaceae</taxon>
        <taxon>Psychrobacillus</taxon>
    </lineage>
</organism>
<keyword evidence="2" id="KW-1185">Reference proteome</keyword>
<dbReference type="Proteomes" id="UP000325517">
    <property type="component" value="Chromosome"/>
</dbReference>
<dbReference type="KEGG" id="psyo:PB01_02930"/>
<protein>
    <recommendedName>
        <fullName evidence="3">DUF3888 domain-containing protein</fullName>
    </recommendedName>
</protein>
<evidence type="ECO:0008006" key="3">
    <source>
        <dbReference type="Google" id="ProtNLM"/>
    </source>
</evidence>
<reference evidence="1 2" key="1">
    <citation type="submission" date="2018-07" db="EMBL/GenBank/DDBJ databases">
        <title>Complete genome sequence of Psychrobacillus sp. PB01, isolated from iceberg, and comparative genome analysis of Psychrobacillus strains.</title>
        <authorList>
            <person name="Lee P.C."/>
        </authorList>
    </citation>
    <scope>NUCLEOTIDE SEQUENCE [LARGE SCALE GENOMIC DNA]</scope>
    <source>
        <strain evidence="1 2">PB01</strain>
    </source>
</reference>
<proteinExistence type="predicted"/>
<name>A0A5J6SJL5_9BACI</name>
<sequence>MIKRYLILLGCLFLVFTLAQVVKSETNLEVEGMYVTTEDIILDILLPIIDKRVIKEYGQDAPISWHWNRIVGMTYNDNHSYDVAVRIEIPSKNLDDVKVDLVKVRISPSCDSDSINKQKCNHGFEIEILDYKHLSP</sequence>
<dbReference type="OrthoDB" id="2452460at2"/>
<accession>A0A5J6SJL5</accession>
<dbReference type="EMBL" id="CP031223">
    <property type="protein sequence ID" value="QFF97849.1"/>
    <property type="molecule type" value="Genomic_DNA"/>
</dbReference>
<gene>
    <name evidence="1" type="ORF">PB01_02930</name>
</gene>
<evidence type="ECO:0000313" key="1">
    <source>
        <dbReference type="EMBL" id="QFF97849.1"/>
    </source>
</evidence>
<dbReference type="AlphaFoldDB" id="A0A5J6SJL5"/>